<evidence type="ECO:0000313" key="2">
    <source>
        <dbReference type="Proteomes" id="UP000220045"/>
    </source>
</evidence>
<name>A0A2A7VXC6_9BACI</name>
<sequence length="197" mass="23617">MKNYGEELAYWYLRLNGFFVLDNFVYHQTQHNRNGDADILAVRLPYVKEEIGGNTNDWDEKLFSYLEEYDVAGLLCEVKTGPRANIESAFEGRKLKYALNRIGFSELEIKKMLFEHENHFILQCDGKKFMKLAVSEYEVPSTIASLTFSLEYIEDFIYKRIDTYRRQKYTARHFFPSSLLQYMMYRKETSYRRNDYE</sequence>
<protein>
    <submittedName>
        <fullName evidence="1">Uncharacterized protein</fullName>
    </submittedName>
</protein>
<evidence type="ECO:0000313" key="1">
    <source>
        <dbReference type="EMBL" id="PEJ06808.1"/>
    </source>
</evidence>
<organism evidence="1 2">
    <name type="scientific">Bacillus wiedmannii</name>
    <dbReference type="NCBI Taxonomy" id="1890302"/>
    <lineage>
        <taxon>Bacteria</taxon>
        <taxon>Bacillati</taxon>
        <taxon>Bacillota</taxon>
        <taxon>Bacilli</taxon>
        <taxon>Bacillales</taxon>
        <taxon>Bacillaceae</taxon>
        <taxon>Bacillus</taxon>
        <taxon>Bacillus cereus group</taxon>
    </lineage>
</organism>
<comment type="caution">
    <text evidence="1">The sequence shown here is derived from an EMBL/GenBank/DDBJ whole genome shotgun (WGS) entry which is preliminary data.</text>
</comment>
<dbReference type="EMBL" id="NUEL01000027">
    <property type="protein sequence ID" value="PEJ06808.1"/>
    <property type="molecule type" value="Genomic_DNA"/>
</dbReference>
<accession>A0A2A7VXC6</accession>
<dbReference type="RefSeq" id="WP_098095501.1">
    <property type="nucleotide sequence ID" value="NZ_NUEL01000027.1"/>
</dbReference>
<dbReference type="Proteomes" id="UP000220045">
    <property type="component" value="Unassembled WGS sequence"/>
</dbReference>
<proteinExistence type="predicted"/>
<reference evidence="1 2" key="1">
    <citation type="submission" date="2017-09" db="EMBL/GenBank/DDBJ databases">
        <title>Large-scale bioinformatics analysis of Bacillus genomes uncovers conserved roles of natural products in bacterial physiology.</title>
        <authorList>
            <consortium name="Agbiome Team Llc"/>
            <person name="Bleich R.M."/>
            <person name="Grubbs K.J."/>
            <person name="Santa Maria K.C."/>
            <person name="Allen S.E."/>
            <person name="Farag S."/>
            <person name="Shank E.A."/>
            <person name="Bowers A."/>
        </authorList>
    </citation>
    <scope>NUCLEOTIDE SEQUENCE [LARGE SCALE GENOMIC DNA]</scope>
    <source>
        <strain evidence="1 2">AFS004017</strain>
    </source>
</reference>
<dbReference type="AlphaFoldDB" id="A0A2A7VXC6"/>
<gene>
    <name evidence="1" type="ORF">CN684_17750</name>
</gene>